<dbReference type="PANTHER" id="PTHR47435:SF4">
    <property type="entry name" value="KELCH REPEAT PROTEIN (AFU_ORTHOLOGUE AFUA_5G12780)"/>
    <property type="match status" value="1"/>
</dbReference>
<feature type="region of interest" description="Disordered" evidence="3">
    <location>
        <begin position="514"/>
        <end position="590"/>
    </location>
</feature>
<feature type="compositionally biased region" description="Gly residues" evidence="3">
    <location>
        <begin position="703"/>
        <end position="714"/>
    </location>
</feature>
<evidence type="ECO:0000313" key="7">
    <source>
        <dbReference type="Proteomes" id="UP001281003"/>
    </source>
</evidence>
<reference evidence="6" key="1">
    <citation type="journal article" date="2023" name="Mol. Phylogenet. Evol.">
        <title>Genome-scale phylogeny and comparative genomics of the fungal order Sordariales.</title>
        <authorList>
            <person name="Hensen N."/>
            <person name="Bonometti L."/>
            <person name="Westerberg I."/>
            <person name="Brannstrom I.O."/>
            <person name="Guillou S."/>
            <person name="Cros-Aarteil S."/>
            <person name="Calhoun S."/>
            <person name="Haridas S."/>
            <person name="Kuo A."/>
            <person name="Mondo S."/>
            <person name="Pangilinan J."/>
            <person name="Riley R."/>
            <person name="LaButti K."/>
            <person name="Andreopoulos B."/>
            <person name="Lipzen A."/>
            <person name="Chen C."/>
            <person name="Yan M."/>
            <person name="Daum C."/>
            <person name="Ng V."/>
            <person name="Clum A."/>
            <person name="Steindorff A."/>
            <person name="Ohm R.A."/>
            <person name="Martin F."/>
            <person name="Silar P."/>
            <person name="Natvig D.O."/>
            <person name="Lalanne C."/>
            <person name="Gautier V."/>
            <person name="Ament-Velasquez S.L."/>
            <person name="Kruys A."/>
            <person name="Hutchinson M.I."/>
            <person name="Powell A.J."/>
            <person name="Barry K."/>
            <person name="Miller A.N."/>
            <person name="Grigoriev I.V."/>
            <person name="Debuchy R."/>
            <person name="Gladieux P."/>
            <person name="Hiltunen Thoren M."/>
            <person name="Johannesson H."/>
        </authorList>
    </citation>
    <scope>NUCLEOTIDE SEQUENCE</scope>
    <source>
        <strain evidence="6">FGSC 1904</strain>
    </source>
</reference>
<feature type="signal peptide" evidence="5">
    <location>
        <begin position="1"/>
        <end position="29"/>
    </location>
</feature>
<keyword evidence="1" id="KW-0677">Repeat</keyword>
<keyword evidence="4" id="KW-0812">Transmembrane</keyword>
<keyword evidence="2" id="KW-0408">Iron</keyword>
<comment type="caution">
    <text evidence="6">The sequence shown here is derived from an EMBL/GenBank/DDBJ whole genome shotgun (WGS) entry which is preliminary data.</text>
</comment>
<evidence type="ECO:0000256" key="1">
    <source>
        <dbReference type="ARBA" id="ARBA00022737"/>
    </source>
</evidence>
<organism evidence="6 7">
    <name type="scientific">Sordaria brevicollis</name>
    <dbReference type="NCBI Taxonomy" id="83679"/>
    <lineage>
        <taxon>Eukaryota</taxon>
        <taxon>Fungi</taxon>
        <taxon>Dikarya</taxon>
        <taxon>Ascomycota</taxon>
        <taxon>Pezizomycotina</taxon>
        <taxon>Sordariomycetes</taxon>
        <taxon>Sordariomycetidae</taxon>
        <taxon>Sordariales</taxon>
        <taxon>Sordariaceae</taxon>
        <taxon>Sordaria</taxon>
    </lineage>
</organism>
<dbReference type="Pfam" id="PF24681">
    <property type="entry name" value="Kelch_KLHDC2_KLHL20_DRC7"/>
    <property type="match status" value="1"/>
</dbReference>
<evidence type="ECO:0000256" key="5">
    <source>
        <dbReference type="SAM" id="SignalP"/>
    </source>
</evidence>
<keyword evidence="4" id="KW-0472">Membrane</keyword>
<evidence type="ECO:0000256" key="4">
    <source>
        <dbReference type="SAM" id="Phobius"/>
    </source>
</evidence>
<gene>
    <name evidence="6" type="ORF">B0T20DRAFT_494902</name>
</gene>
<feature type="region of interest" description="Disordered" evidence="3">
    <location>
        <begin position="455"/>
        <end position="474"/>
    </location>
</feature>
<feature type="compositionally biased region" description="Gly residues" evidence="3">
    <location>
        <begin position="669"/>
        <end position="694"/>
    </location>
</feature>
<reference evidence="6" key="2">
    <citation type="submission" date="2023-07" db="EMBL/GenBank/DDBJ databases">
        <authorList>
            <consortium name="Lawrence Berkeley National Laboratory"/>
            <person name="Haridas S."/>
            <person name="Hensen N."/>
            <person name="Bonometti L."/>
            <person name="Westerberg I."/>
            <person name="Brannstrom I.O."/>
            <person name="Guillou S."/>
            <person name="Cros-Aarteil S."/>
            <person name="Calhoun S."/>
            <person name="Kuo A."/>
            <person name="Mondo S."/>
            <person name="Pangilinan J."/>
            <person name="Riley R."/>
            <person name="LaButti K."/>
            <person name="Andreopoulos B."/>
            <person name="Lipzen A."/>
            <person name="Chen C."/>
            <person name="Yanf M."/>
            <person name="Daum C."/>
            <person name="Ng V."/>
            <person name="Clum A."/>
            <person name="Steindorff A."/>
            <person name="Ohm R."/>
            <person name="Martin F."/>
            <person name="Silar P."/>
            <person name="Natvig D."/>
            <person name="Lalanne C."/>
            <person name="Gautier V."/>
            <person name="Ament-velasquez S.L."/>
            <person name="Kruys A."/>
            <person name="Hutchinson M.I."/>
            <person name="Powell A.J."/>
            <person name="Barry K."/>
            <person name="Miller A.N."/>
            <person name="Grigoriev I.V."/>
            <person name="Debuchy R."/>
            <person name="Gladieux P."/>
            <person name="Thoren M.H."/>
            <person name="Johannesson H."/>
        </authorList>
    </citation>
    <scope>NUCLEOTIDE SEQUENCE</scope>
    <source>
        <strain evidence="6">FGSC 1904</strain>
    </source>
</reference>
<dbReference type="Gene3D" id="2.120.10.80">
    <property type="entry name" value="Kelch-type beta propeller"/>
    <property type="match status" value="1"/>
</dbReference>
<feature type="compositionally biased region" description="Low complexity" evidence="3">
    <location>
        <begin position="455"/>
        <end position="467"/>
    </location>
</feature>
<proteinExistence type="predicted"/>
<feature type="region of interest" description="Disordered" evidence="3">
    <location>
        <begin position="613"/>
        <end position="728"/>
    </location>
</feature>
<feature type="compositionally biased region" description="Polar residues" evidence="3">
    <location>
        <begin position="519"/>
        <end position="531"/>
    </location>
</feature>
<evidence type="ECO:0000313" key="6">
    <source>
        <dbReference type="EMBL" id="KAK3400812.1"/>
    </source>
</evidence>
<keyword evidence="7" id="KW-1185">Reference proteome</keyword>
<name>A0AAE0PJ72_SORBR</name>
<dbReference type="GO" id="GO:0019760">
    <property type="term" value="P:glucosinolate metabolic process"/>
    <property type="evidence" value="ECO:0007669"/>
    <property type="project" value="UniProtKB-ARBA"/>
</dbReference>
<feature type="compositionally biased region" description="Polar residues" evidence="3">
    <location>
        <begin position="550"/>
        <end position="575"/>
    </location>
</feature>
<dbReference type="PANTHER" id="PTHR47435">
    <property type="entry name" value="KELCH REPEAT PROTEIN (AFU_ORTHOLOGUE AFUA_5G12780)"/>
    <property type="match status" value="1"/>
</dbReference>
<evidence type="ECO:0000256" key="2">
    <source>
        <dbReference type="ARBA" id="ARBA00023004"/>
    </source>
</evidence>
<keyword evidence="5" id="KW-0732">Signal</keyword>
<protein>
    <recommendedName>
        <fullName evidence="8">Kelch repeat-containing protein</fullName>
    </recommendedName>
</protein>
<dbReference type="AlphaFoldDB" id="A0AAE0PJ72"/>
<sequence>MSKMAGFTWTSTCRTLLLLLGYLIETSLAQFDPIKDFCRRFGHQSAVVDDKLYVDGGLVNWKPYSETSANMSNQFLLYSDLKHETEGMPNVYANLSKNATIPSVSFGILWEDSINKWLYSYGGESQSTARNFILYGYDILNNYWTSFGPPSSSGSITPLSHGAGVSISERGEAFYYGGWFSENSVPGWSGTRRASDRLIKYDMDKREFSNLTGPDNVRRAEGTMVYLPISDGGMLAYFGGVRDVNGNGTMTPQPLDTIFMYDLANTRWYTQKTSGRAPEDRRLFCGGAAVAQDQSSYNIYIYGGASFGANPIGYDDIYVLSIPSFTWIRSLYPSNSNVTGPFPKAMSSCNVVNNGSQMLVIGGRAMNDTSSCDADVVMGQHNMVLGKDNPESAIWARFQPDLTTYTLPTDIVTVVGGAATGGATFKAPKTGFDAPDMSALMTRKPRLAERTPTRNVTFPTATTTTAPSRDPKSGLSTGAIAGIAVGASIAGIGLLAGLCLFCIRRRQKHYKQPRVAAVTGSNPASPMTQHQHPGIGTAPGSSWDGPGGATISSPTFSSAPTYNTAAASELPPSSNGGHGHGHGYRGVSLAPPVELPGAEAGYGYGHWEGGKPKTGTGVVGGEMPTTPAKTTAGTGNGWNATTPSDLGPGEGDDIISRGGVSPSLPSPGNGTGDSGRFGGGGGGSGGYGGGGNGGLPPYSPSGAYGGPPGGGTGGRFEEDFGHGGSYRR</sequence>
<dbReference type="InterPro" id="IPR015915">
    <property type="entry name" value="Kelch-typ_b-propeller"/>
</dbReference>
<evidence type="ECO:0008006" key="8">
    <source>
        <dbReference type="Google" id="ProtNLM"/>
    </source>
</evidence>
<dbReference type="SUPFAM" id="SSF117281">
    <property type="entry name" value="Kelch motif"/>
    <property type="match status" value="1"/>
</dbReference>
<dbReference type="EMBL" id="JAUTDP010000003">
    <property type="protein sequence ID" value="KAK3400812.1"/>
    <property type="molecule type" value="Genomic_DNA"/>
</dbReference>
<feature type="compositionally biased region" description="Low complexity" evidence="3">
    <location>
        <begin position="613"/>
        <end position="642"/>
    </location>
</feature>
<dbReference type="CDD" id="cd12087">
    <property type="entry name" value="TM_EGFR-like"/>
    <property type="match status" value="1"/>
</dbReference>
<feature type="transmembrane region" description="Helical" evidence="4">
    <location>
        <begin position="479"/>
        <end position="503"/>
    </location>
</feature>
<evidence type="ECO:0000256" key="3">
    <source>
        <dbReference type="SAM" id="MobiDB-lite"/>
    </source>
</evidence>
<feature type="chain" id="PRO_5042001649" description="Kelch repeat-containing protein" evidence="5">
    <location>
        <begin position="30"/>
        <end position="728"/>
    </location>
</feature>
<accession>A0AAE0PJ72</accession>
<keyword evidence="4" id="KW-1133">Transmembrane helix</keyword>
<dbReference type="Proteomes" id="UP001281003">
    <property type="component" value="Unassembled WGS sequence"/>
</dbReference>